<feature type="non-terminal residue" evidence="5">
    <location>
        <position position="476"/>
    </location>
</feature>
<dbReference type="GO" id="GO:0004888">
    <property type="term" value="F:transmembrane signaling receptor activity"/>
    <property type="evidence" value="ECO:0007669"/>
    <property type="project" value="TreeGrafter"/>
</dbReference>
<dbReference type="Gene3D" id="1.20.120.1530">
    <property type="match status" value="4"/>
</dbReference>
<feature type="domain" description="HAMP" evidence="4">
    <location>
        <begin position="23"/>
        <end position="69"/>
    </location>
</feature>
<dbReference type="AlphaFoldDB" id="A0A318GZ59"/>
<evidence type="ECO:0000313" key="5">
    <source>
        <dbReference type="EMBL" id="PXW95502.1"/>
    </source>
</evidence>
<dbReference type="Pfam" id="PF18575">
    <property type="entry name" value="HAMP_N3"/>
    <property type="match status" value="3"/>
</dbReference>
<evidence type="ECO:0000256" key="3">
    <source>
        <dbReference type="SAM" id="MobiDB-lite"/>
    </source>
</evidence>
<keyword evidence="6" id="KW-1185">Reference proteome</keyword>
<dbReference type="EMBL" id="QJJS01000009">
    <property type="protein sequence ID" value="PXW95502.1"/>
    <property type="molecule type" value="Genomic_DNA"/>
</dbReference>
<proteinExistence type="inferred from homology"/>
<gene>
    <name evidence="5" type="ORF">C7444_10971</name>
</gene>
<dbReference type="InterPro" id="IPR041395">
    <property type="entry name" value="McpB_HAMP_3rd"/>
</dbReference>
<dbReference type="InterPro" id="IPR003660">
    <property type="entry name" value="HAMP_dom"/>
</dbReference>
<dbReference type="CDD" id="cd17527">
    <property type="entry name" value="HAMP_II"/>
    <property type="match status" value="3"/>
</dbReference>
<dbReference type="Pfam" id="PF18947">
    <property type="entry name" value="HAMP_2"/>
    <property type="match status" value="1"/>
</dbReference>
<organism evidence="5 6">
    <name type="scientific">Sphaerotilus hippei</name>
    <dbReference type="NCBI Taxonomy" id="744406"/>
    <lineage>
        <taxon>Bacteria</taxon>
        <taxon>Pseudomonadati</taxon>
        <taxon>Pseudomonadota</taxon>
        <taxon>Betaproteobacteria</taxon>
        <taxon>Burkholderiales</taxon>
        <taxon>Sphaerotilaceae</taxon>
        <taxon>Sphaerotilus</taxon>
    </lineage>
</organism>
<dbReference type="SMART" id="SM00304">
    <property type="entry name" value="HAMP"/>
    <property type="match status" value="3"/>
</dbReference>
<dbReference type="PANTHER" id="PTHR43531:SF11">
    <property type="entry name" value="METHYL-ACCEPTING CHEMOTAXIS PROTEIN 3"/>
    <property type="match status" value="1"/>
</dbReference>
<name>A0A318GZ59_9BURK</name>
<dbReference type="CDD" id="cd17528">
    <property type="entry name" value="HAMP_III"/>
    <property type="match status" value="3"/>
</dbReference>
<dbReference type="GO" id="GO:0006935">
    <property type="term" value="P:chemotaxis"/>
    <property type="evidence" value="ECO:0007669"/>
    <property type="project" value="UniProtKB-KW"/>
</dbReference>
<evidence type="ECO:0000313" key="6">
    <source>
        <dbReference type="Proteomes" id="UP000247811"/>
    </source>
</evidence>
<feature type="compositionally biased region" description="Low complexity" evidence="3">
    <location>
        <begin position="449"/>
        <end position="470"/>
    </location>
</feature>
<accession>A0A318GZ59</accession>
<dbReference type="GO" id="GO:0005886">
    <property type="term" value="C:plasma membrane"/>
    <property type="evidence" value="ECO:0007669"/>
    <property type="project" value="TreeGrafter"/>
</dbReference>
<dbReference type="InterPro" id="IPR051310">
    <property type="entry name" value="MCP_chemotaxis"/>
</dbReference>
<dbReference type="PROSITE" id="PS50885">
    <property type="entry name" value="HAMP"/>
    <property type="match status" value="2"/>
</dbReference>
<keyword evidence="1" id="KW-0145">Chemotaxis</keyword>
<dbReference type="PANTHER" id="PTHR43531">
    <property type="entry name" value="PROTEIN ICFG"/>
    <property type="match status" value="1"/>
</dbReference>
<evidence type="ECO:0000256" key="1">
    <source>
        <dbReference type="ARBA" id="ARBA00022500"/>
    </source>
</evidence>
<feature type="region of interest" description="Disordered" evidence="3">
    <location>
        <begin position="449"/>
        <end position="476"/>
    </location>
</feature>
<comment type="caution">
    <text evidence="5">The sequence shown here is derived from an EMBL/GenBank/DDBJ whole genome shotgun (WGS) entry which is preliminary data.</text>
</comment>
<evidence type="ECO:0000259" key="4">
    <source>
        <dbReference type="PROSITE" id="PS50885"/>
    </source>
</evidence>
<feature type="domain" description="HAMP" evidence="4">
    <location>
        <begin position="378"/>
        <end position="430"/>
    </location>
</feature>
<reference evidence="5 6" key="1">
    <citation type="submission" date="2018-05" db="EMBL/GenBank/DDBJ databases">
        <title>Genomic Encyclopedia of Type Strains, Phase IV (KMG-IV): sequencing the most valuable type-strain genomes for metagenomic binning, comparative biology and taxonomic classification.</title>
        <authorList>
            <person name="Goeker M."/>
        </authorList>
    </citation>
    <scope>NUCLEOTIDE SEQUENCE [LARGE SCALE GENOMIC DNA]</scope>
    <source>
        <strain evidence="5 6">DSM 566</strain>
    </source>
</reference>
<dbReference type="Proteomes" id="UP000247811">
    <property type="component" value="Unassembled WGS sequence"/>
</dbReference>
<dbReference type="GO" id="GO:0007165">
    <property type="term" value="P:signal transduction"/>
    <property type="evidence" value="ECO:0007669"/>
    <property type="project" value="InterPro"/>
</dbReference>
<comment type="similarity">
    <text evidence="2">Belongs to the methyl-accepting chemotaxis (MCP) protein family.</text>
</comment>
<sequence>MFQIKTQNQVRREQALFDQDVQQHLTGVLVAAAHGDFSRRADVSGLPASLAASGRAVNQLLDQMVMLRKDLAHMNAEHDRGDIDVTVDASRYGGELAVMAQHVNQMVGSHIAVKKKAMAVVKAFGEGDFDAPLEALPGKKAFINDTIEQVRRHLKGLIAEMSRMSSEHERGDIDVQIDSQKFQGDFRLMAQGINDMVGSHIAVKKMAMGVIGEFGRGNFDATLDTLPGKKVFINNTIEQVRGNLKGLIAEMNHMSVEHDRGDIDVMIDTERFAGDFRTMALGVNAMVNGHIAVKKKAMACVKAFGEGDFDAPLEAFPGKKVFINETIEQVRRNLKALIVDADMLAEAALAGQLDTRAEAGRHAGDFRRIIEGFNATLDAIVTPLSEVQSVLGSMEAGDLTHVITGDYQGSFAELKNAVNSSVAKLARTLNDVTGAAQALTAAASQVSSTSQSLSQSASEQAASVEETTASLQEMAS</sequence>
<protein>
    <recommendedName>
        <fullName evidence="4">HAMP domain-containing protein</fullName>
    </recommendedName>
</protein>
<evidence type="ECO:0000256" key="2">
    <source>
        <dbReference type="ARBA" id="ARBA00029447"/>
    </source>
</evidence>
<dbReference type="RefSeq" id="WP_375136929.1">
    <property type="nucleotide sequence ID" value="NZ_QJJS01000009.1"/>
</dbReference>